<dbReference type="WBParaSite" id="TTAC_0000726801-mRNA-1">
    <property type="protein sequence ID" value="TTAC_0000726801-mRNA-1"/>
    <property type="gene ID" value="TTAC_0000726801"/>
</dbReference>
<dbReference type="Proteomes" id="UP000274429">
    <property type="component" value="Unassembled WGS sequence"/>
</dbReference>
<organism evidence="4">
    <name type="scientific">Hydatigena taeniaeformis</name>
    <name type="common">Feline tapeworm</name>
    <name type="synonym">Taenia taeniaeformis</name>
    <dbReference type="NCBI Taxonomy" id="6205"/>
    <lineage>
        <taxon>Eukaryota</taxon>
        <taxon>Metazoa</taxon>
        <taxon>Spiralia</taxon>
        <taxon>Lophotrochozoa</taxon>
        <taxon>Platyhelminthes</taxon>
        <taxon>Cestoda</taxon>
        <taxon>Eucestoda</taxon>
        <taxon>Cyclophyllidea</taxon>
        <taxon>Taeniidae</taxon>
        <taxon>Hydatigera</taxon>
    </lineage>
</organism>
<feature type="region of interest" description="Disordered" evidence="1">
    <location>
        <begin position="54"/>
        <end position="76"/>
    </location>
</feature>
<dbReference type="AlphaFoldDB" id="A0A0R3X1Z5"/>
<evidence type="ECO:0000313" key="3">
    <source>
        <dbReference type="Proteomes" id="UP000274429"/>
    </source>
</evidence>
<sequence length="195" mass="20598">MAIYIVALGDRFTHCLEHEAERQNGQVGRGKDPIEMGNQQVVAPASHQLFITSDRDDIGPPNIHSSASSASSASSCTTPLLATTTTTTTASKTVVKTPIPIGTLMRRPAPPPPANTAQGLSLPPPVATAAAMDTAPPPCTLANGMACELMLDDNNEKNLLFHPRERERVESEEKKGPSPACLNCGFDVVDCVANK</sequence>
<keyword evidence="3" id="KW-1185">Reference proteome</keyword>
<evidence type="ECO:0000313" key="2">
    <source>
        <dbReference type="EMBL" id="VDM31604.1"/>
    </source>
</evidence>
<feature type="compositionally biased region" description="Low complexity" evidence="1">
    <location>
        <begin position="65"/>
        <end position="76"/>
    </location>
</feature>
<accession>A0A0R3X1Z5</accession>
<evidence type="ECO:0000256" key="1">
    <source>
        <dbReference type="SAM" id="MobiDB-lite"/>
    </source>
</evidence>
<gene>
    <name evidence="2" type="ORF">TTAC_LOCUS7253</name>
</gene>
<reference evidence="4" key="1">
    <citation type="submission" date="2017-02" db="UniProtKB">
        <authorList>
            <consortium name="WormBaseParasite"/>
        </authorList>
    </citation>
    <scope>IDENTIFICATION</scope>
</reference>
<protein>
    <submittedName>
        <fullName evidence="2 4">Uncharacterized protein</fullName>
    </submittedName>
</protein>
<dbReference type="EMBL" id="UYWX01020356">
    <property type="protein sequence ID" value="VDM31604.1"/>
    <property type="molecule type" value="Genomic_DNA"/>
</dbReference>
<proteinExistence type="predicted"/>
<evidence type="ECO:0000313" key="4">
    <source>
        <dbReference type="WBParaSite" id="TTAC_0000726801-mRNA-1"/>
    </source>
</evidence>
<reference evidence="2 3" key="2">
    <citation type="submission" date="2018-11" db="EMBL/GenBank/DDBJ databases">
        <authorList>
            <consortium name="Pathogen Informatics"/>
        </authorList>
    </citation>
    <scope>NUCLEOTIDE SEQUENCE [LARGE SCALE GENOMIC DNA]</scope>
</reference>
<name>A0A0R3X1Z5_HYDTA</name>